<evidence type="ECO:0000313" key="2">
    <source>
        <dbReference type="Proteomes" id="UP001620645"/>
    </source>
</evidence>
<protein>
    <submittedName>
        <fullName evidence="1">Uncharacterized protein</fullName>
    </submittedName>
</protein>
<comment type="caution">
    <text evidence="1">The sequence shown here is derived from an EMBL/GenBank/DDBJ whole genome shotgun (WGS) entry which is preliminary data.</text>
</comment>
<organism evidence="1 2">
    <name type="scientific">Heterodera schachtii</name>
    <name type="common">Sugarbeet cyst nematode worm</name>
    <name type="synonym">Tylenchus schachtii</name>
    <dbReference type="NCBI Taxonomy" id="97005"/>
    <lineage>
        <taxon>Eukaryota</taxon>
        <taxon>Metazoa</taxon>
        <taxon>Ecdysozoa</taxon>
        <taxon>Nematoda</taxon>
        <taxon>Chromadorea</taxon>
        <taxon>Rhabditida</taxon>
        <taxon>Tylenchina</taxon>
        <taxon>Tylenchomorpha</taxon>
        <taxon>Tylenchoidea</taxon>
        <taxon>Heteroderidae</taxon>
        <taxon>Heteroderinae</taxon>
        <taxon>Heterodera</taxon>
    </lineage>
</organism>
<proteinExistence type="predicted"/>
<gene>
    <name evidence="1" type="ORF">niasHS_004956</name>
</gene>
<reference evidence="1 2" key="1">
    <citation type="submission" date="2024-10" db="EMBL/GenBank/DDBJ databases">
        <authorList>
            <person name="Kim D."/>
        </authorList>
    </citation>
    <scope>NUCLEOTIDE SEQUENCE [LARGE SCALE GENOMIC DNA]</scope>
    <source>
        <strain evidence="1">Taebaek</strain>
    </source>
</reference>
<dbReference type="Proteomes" id="UP001620645">
    <property type="component" value="Unassembled WGS sequence"/>
</dbReference>
<dbReference type="EMBL" id="JBICCN010000063">
    <property type="protein sequence ID" value="KAL3096584.1"/>
    <property type="molecule type" value="Genomic_DNA"/>
</dbReference>
<name>A0ABD2K125_HETSC</name>
<sequence length="159" mass="17774">MFLQPFHCATVIRGTFVLSAQLSLSSSRPIRSMNARSVAAYDRTGHDNIADSPISLPLSVTEQYDTTRNSGAQVWTGMRRRMIGVGGGRKSVDSFFGEFCLSMAPCVIQTRSVSTEGRELIRAEVSNKYAEMLDKWTNFAYFAISVFAWSSDSWDFFGR</sequence>
<accession>A0ABD2K125</accession>
<dbReference type="AlphaFoldDB" id="A0ABD2K125"/>
<evidence type="ECO:0000313" key="1">
    <source>
        <dbReference type="EMBL" id="KAL3096584.1"/>
    </source>
</evidence>
<keyword evidence="2" id="KW-1185">Reference proteome</keyword>